<dbReference type="OrthoDB" id="5575at2759"/>
<dbReference type="GO" id="GO:0043138">
    <property type="term" value="F:3'-5' DNA helicase activity"/>
    <property type="evidence" value="ECO:0000318"/>
    <property type="project" value="GO_Central"/>
</dbReference>
<dbReference type="Gene3D" id="2.60.40.150">
    <property type="entry name" value="C2 domain"/>
    <property type="match status" value="2"/>
</dbReference>
<proteinExistence type="predicted"/>
<feature type="domain" description="Helicase C-terminal" evidence="7">
    <location>
        <begin position="1533"/>
        <end position="1739"/>
    </location>
</feature>
<dbReference type="InterPro" id="IPR004179">
    <property type="entry name" value="Sec63-dom"/>
</dbReference>
<dbReference type="InterPro" id="IPR001650">
    <property type="entry name" value="Helicase_C-like"/>
</dbReference>
<dbReference type="SUPFAM" id="SSF81296">
    <property type="entry name" value="E set domains"/>
    <property type="match status" value="1"/>
</dbReference>
<dbReference type="InterPro" id="IPR003593">
    <property type="entry name" value="AAA+_ATPase"/>
</dbReference>
<keyword evidence="3 8" id="KW-0347">Helicase</keyword>
<keyword evidence="1" id="KW-0547">Nucleotide-binding</keyword>
<dbReference type="Proteomes" id="UP000001064">
    <property type="component" value="Unassembled WGS sequence"/>
</dbReference>
<dbReference type="SMART" id="SM00487">
    <property type="entry name" value="DEXDc"/>
    <property type="match status" value="2"/>
</dbReference>
<organism evidence="8 9">
    <name type="scientific">Dictyostelium purpureum</name>
    <name type="common">Slime mold</name>
    <dbReference type="NCBI Taxonomy" id="5786"/>
    <lineage>
        <taxon>Eukaryota</taxon>
        <taxon>Amoebozoa</taxon>
        <taxon>Evosea</taxon>
        <taxon>Eumycetozoa</taxon>
        <taxon>Dictyostelia</taxon>
        <taxon>Dictyosteliales</taxon>
        <taxon>Dictyosteliaceae</taxon>
        <taxon>Dictyostelium</taxon>
    </lineage>
</organism>
<dbReference type="FunFam" id="1.10.10.10:FF:000012">
    <property type="entry name" value="U5 small nuclear ribonucleoprotein helicase"/>
    <property type="match status" value="1"/>
</dbReference>
<dbReference type="FunFam" id="3.40.50.300:FF:000231">
    <property type="entry name" value="Activating signal cointegrator 1 complex subunit 3"/>
    <property type="match status" value="1"/>
</dbReference>
<dbReference type="OMA" id="MCSATEF"/>
<dbReference type="FunFam" id="2.60.40.150:FF:000004">
    <property type="entry name" value="RNA helicase, activating signal cointegrator 1"/>
    <property type="match status" value="1"/>
</dbReference>
<dbReference type="InParanoid" id="F0ZZ16"/>
<dbReference type="KEGG" id="dpp:DICPUDRAFT_50558"/>
<dbReference type="GeneID" id="10508608"/>
<keyword evidence="4" id="KW-0067">ATP-binding</keyword>
<dbReference type="InterPro" id="IPR014756">
    <property type="entry name" value="Ig_E-set"/>
</dbReference>
<dbReference type="FunCoup" id="F0ZZ16">
    <property type="interactions" value="430"/>
</dbReference>
<dbReference type="SMART" id="SM00490">
    <property type="entry name" value="HELICc"/>
    <property type="match status" value="2"/>
</dbReference>
<name>F0ZZ16_DICPU</name>
<dbReference type="EMBL" id="GL871298">
    <property type="protein sequence ID" value="EGC30813.1"/>
    <property type="molecule type" value="Genomic_DNA"/>
</dbReference>
<dbReference type="Gene3D" id="1.10.3380.10">
    <property type="entry name" value="Sec63 N-terminal domain-like domain"/>
    <property type="match status" value="2"/>
</dbReference>
<dbReference type="PROSITE" id="PS51192">
    <property type="entry name" value="HELICASE_ATP_BIND_1"/>
    <property type="match status" value="2"/>
</dbReference>
<dbReference type="Pfam" id="PF00271">
    <property type="entry name" value="Helicase_C"/>
    <property type="match status" value="2"/>
</dbReference>
<dbReference type="GO" id="GO:0005634">
    <property type="term" value="C:nucleus"/>
    <property type="evidence" value="ECO:0000318"/>
    <property type="project" value="GO_Central"/>
</dbReference>
<feature type="domain" description="Helicase ATP-binding" evidence="6">
    <location>
        <begin position="1325"/>
        <end position="1500"/>
    </location>
</feature>
<evidence type="ECO:0000256" key="4">
    <source>
        <dbReference type="ARBA" id="ARBA00022840"/>
    </source>
</evidence>
<reference evidence="9" key="1">
    <citation type="journal article" date="2011" name="Genome Biol.">
        <title>Comparative genomics of the social amoebae Dictyostelium discoideum and Dictyostelium purpureum.</title>
        <authorList>
            <consortium name="US DOE Joint Genome Institute (JGI-PGF)"/>
            <person name="Sucgang R."/>
            <person name="Kuo A."/>
            <person name="Tian X."/>
            <person name="Salerno W."/>
            <person name="Parikh A."/>
            <person name="Feasley C.L."/>
            <person name="Dalin E."/>
            <person name="Tu H."/>
            <person name="Huang E."/>
            <person name="Barry K."/>
            <person name="Lindquist E."/>
            <person name="Shapiro H."/>
            <person name="Bruce D."/>
            <person name="Schmutz J."/>
            <person name="Salamov A."/>
            <person name="Fey P."/>
            <person name="Gaudet P."/>
            <person name="Anjard C."/>
            <person name="Babu M.M."/>
            <person name="Basu S."/>
            <person name="Bushmanova Y."/>
            <person name="van der Wel H."/>
            <person name="Katoh-Kurasawa M."/>
            <person name="Dinh C."/>
            <person name="Coutinho P.M."/>
            <person name="Saito T."/>
            <person name="Elias M."/>
            <person name="Schaap P."/>
            <person name="Kay R.R."/>
            <person name="Henrissat B."/>
            <person name="Eichinger L."/>
            <person name="Rivero F."/>
            <person name="Putnam N.H."/>
            <person name="West C.M."/>
            <person name="Loomis W.F."/>
            <person name="Chisholm R.L."/>
            <person name="Shaulsky G."/>
            <person name="Strassmann J.E."/>
            <person name="Queller D.C."/>
            <person name="Kuspa A."/>
            <person name="Grigoriev I.V."/>
        </authorList>
    </citation>
    <scope>NUCLEOTIDE SEQUENCE [LARGE SCALE GENOMIC DNA]</scope>
    <source>
        <strain evidence="9">QSDP1</strain>
    </source>
</reference>
<dbReference type="eggNOG" id="KOG0952">
    <property type="taxonomic scope" value="Eukaryota"/>
</dbReference>
<dbReference type="VEuPathDB" id="AmoebaDB:DICPUDRAFT_50558"/>
<dbReference type="CDD" id="cd18020">
    <property type="entry name" value="DEXHc_ASCC3_1"/>
    <property type="match status" value="1"/>
</dbReference>
<dbReference type="FunFam" id="1.10.3380.10:FF:000001">
    <property type="entry name" value="U5 small nuclear ribonucleoprotein helicase"/>
    <property type="match status" value="1"/>
</dbReference>
<dbReference type="GO" id="GO:0032991">
    <property type="term" value="C:protein-containing complex"/>
    <property type="evidence" value="ECO:0007669"/>
    <property type="project" value="UniProtKB-ARBA"/>
</dbReference>
<protein>
    <submittedName>
        <fullName evidence="8">DEAD/DEAH box helicase</fullName>
    </submittedName>
</protein>
<dbReference type="Gene3D" id="1.10.150.20">
    <property type="entry name" value="5' to 3' exonuclease, C-terminal subdomain"/>
    <property type="match status" value="1"/>
</dbReference>
<accession>F0ZZ16</accession>
<sequence length="2139" mass="246001">MGIFDNQNKYEPSLSNTLRVLSTNPPQMFDEQVLQRNKDIMKKRNEKKKEKDRIIEKGQLTWSYFSDPRQNRDKEKENRAIFNKFKEIVIDMIHDDEIPSDEISSAVYETFMIVSNPHKDKNSKCESLKQIFHSFFKVQMFTKLNDTVQELLKIKNPFESDILQSKESLQSIDSHESLEWGAVYDIHYDKDEMSLFDEINHFINTKINNNVDEEAKTRDDEVNTPLSEMVVLHQPGQIKKAKKLKKLAADGGIAVQQPSSRFTQEWLRNGCLEISEILGIPSEELFNTIMLAIRNKKTTMEEDLFNLVGYDHFEFVGDVIQNIDSILSSTQSGYISSNHAGPLNHFSIQFKDEKNMDKQMKKEDKKRFKQQGVVEPPTQQIKLLDTSLHNNIVPSTIYNQKEFPGADITIDVPFSGKIALPKGTVRTDKQTHTEVVVPYSQAKPFADNEKLVSIEEEIKENSRKAFGPIKTLNRIQSRVFDSAYKSNENILISAPTGAGKTNIALLTILHEIESNTNPYGYLDKDNFKIIYIAPLKALASEMTEKFSKCLAYLGIVSKELTGDMQLTQKELKDTQIIVTTPEKWDVITRKSSDVALTKLVRLIIIDEIHLLHEERGPVLECIVARTLRQVETTQEMIRIVGLSATLPNYKDVAKFIRAPASGTHYFDSSYRPVPLTQNFIGVKDNHGIMAMKNNMNLLCYERLEKSLKEGHQVMIFVHSRKDTVKTAEIMTEFAREKNYRFNSDDAPYGAKKEVERAKSKEIRSLFQYGISVHHAGLLRQDRNIVEKYFAEGVIRVLVCTATLAWGVNLPAHTVIIKGTQVYDAKNGGFMDLGISDVMQIFGRAGRPQFDTSGEGFLITSKDKLDHYLMLMSSCMPIESKFITNLEDHLNAEIVLGTVSNVNEAINWLSYTYLFIRMLQNPLGYGIPHSQRSKDPQLEEFKRDIIIRSARKLEQCKMIRFDEASENFAMTELGRIASHYYIKHPSIETFNEMLHDQLYQDQILNILSNSSEFENITLREEESTELDKLAEEKCFYETTVLDSHSKVKCLLQSYLSRSSIDSFSLVSDSNYTVQNSSRILRGLFEITMKRGWCGVSKVILDLCKMIDHQQWYFESPLRQMKILQADTLKKIEDKEWSPEDICDMEVSELAHVLGNHIIGKATKRVASQFPRLDFEIQVQPITANIIRINIEIIPIFQWNDKIHGDSQPFWIWIEDSDSQYIFHSEYFMLSKKVFNQNDPIQLSCIIPLPNPMPSQFFCHYISDRWLGSEGVREISFRHLVLPQQNRVVNTELLDLQPLPLQALKNKEFESLFKFSHFNPIQTQVFHTLYYTNHNVLLGSPTGSGKTICAELAMFKVFRDEPHMKVVYIAPLKALVRERMNDWKVKFQEKLGKKLVELTGDYTPNMIALQNADIVTTTPEKWDGISRNWKNRSYVTSVSLLIIDEIHLIGELRGPILEVIVSRMNLISQQTGCKIRVVGLSTAMANAIDLSDWMGIDKVGLFNFRPSCRPVPIEVHIQGFQGKNYCPRMQTMNKPAFAAISTYSPRKPVLIFVSSRRQTRLTALDLISYLVVDNDPLQWIAKDFDIEPYLDKIKDAHLRHTLSFGIGMHHAGLSDSDRTICEKLFGENKIQILISTSTLAWGVNLPAHLVIIKGTEYFDGRTKRYVDFPLTDVLQMIGRAGRPQFDKEGKAVVMVHDPKKQFYKKFLYDPFPVESHLKEFLHDHINAEIVSGTIQNKQGGINWLVNTFFFRRLVVSPSYYGLEDNSVESVNQYLSDLLDKTLGDLEQSRCIEVNDYNEIVPLSMGKISSFYYLNYRTVQNFSENIRRDSDIKTLLRVLCDAAEYNEFPVRHNEEILNEELNEKLPIKLSHYENEHTKVHLLLQAHFQRCQLPISDYTTDTKSALDQGIRILQAMIDVAFENGYLQTAVLTIRLLQMLIQGRWDYDSSLMTLPHFNKEISDFVSSNVLENTQPIENLAQLTNKVPSDKLRSCILSNGLLSETQTKELINVFEHLPRISIHHTISNDKVFSGQEFNIKVRVTRDNKKFSNGHAYTPMYSKEKDEGWILVLTNEKEQMVGFKRIPQMISNTITANFKVDQAPFGQSSTNYYIKLFSDTYMGLDFFSSIHIKLFDKKEEKLASFN</sequence>
<dbReference type="FunFam" id="3.40.50.300:FF:000062">
    <property type="entry name" value="U5 small nuclear ribonucleoprotein helicase"/>
    <property type="match status" value="1"/>
</dbReference>
<dbReference type="GO" id="GO:0016787">
    <property type="term" value="F:hydrolase activity"/>
    <property type="evidence" value="ECO:0007669"/>
    <property type="project" value="UniProtKB-KW"/>
</dbReference>
<dbReference type="Pfam" id="PF00270">
    <property type="entry name" value="DEAD"/>
    <property type="match status" value="2"/>
</dbReference>
<dbReference type="InterPro" id="IPR035892">
    <property type="entry name" value="C2_domain_sf"/>
</dbReference>
<dbReference type="FunFam" id="1.10.10.10:FF:000024">
    <property type="entry name" value="U5 small nuclear ribonucleoprotein helicase"/>
    <property type="match status" value="1"/>
</dbReference>
<dbReference type="InterPro" id="IPR027417">
    <property type="entry name" value="P-loop_NTPase"/>
</dbReference>
<dbReference type="PANTHER" id="PTHR47961">
    <property type="entry name" value="DNA POLYMERASE THETA, PUTATIVE (AFU_ORTHOLOGUE AFUA_1G05260)-RELATED"/>
    <property type="match status" value="1"/>
</dbReference>
<dbReference type="FunFam" id="1.10.3380.10:FF:000002">
    <property type="entry name" value="Activating signal cointegrator 1 complex subunit 3"/>
    <property type="match status" value="1"/>
</dbReference>
<keyword evidence="9" id="KW-1185">Reference proteome</keyword>
<dbReference type="SMART" id="SM00382">
    <property type="entry name" value="AAA"/>
    <property type="match status" value="2"/>
</dbReference>
<evidence type="ECO:0000256" key="3">
    <source>
        <dbReference type="ARBA" id="ARBA00022806"/>
    </source>
</evidence>
<dbReference type="RefSeq" id="XP_003292656.1">
    <property type="nucleotide sequence ID" value="XM_003292608.1"/>
</dbReference>
<gene>
    <name evidence="8" type="ORF">DICPUDRAFT_50558</name>
</gene>
<dbReference type="SUPFAM" id="SSF158702">
    <property type="entry name" value="Sec63 N-terminal domain-like"/>
    <property type="match status" value="2"/>
</dbReference>
<dbReference type="PROSITE" id="PS51194">
    <property type="entry name" value="HELICASE_CTER"/>
    <property type="match status" value="2"/>
</dbReference>
<dbReference type="FunFam" id="3.40.50.300:FF:000198">
    <property type="entry name" value="Activating signal cointegrator 1 complex subunit"/>
    <property type="match status" value="1"/>
</dbReference>
<feature type="domain" description="Helicase C-terminal" evidence="7">
    <location>
        <begin position="702"/>
        <end position="909"/>
    </location>
</feature>
<dbReference type="Gene3D" id="1.10.10.10">
    <property type="entry name" value="Winged helix-like DNA-binding domain superfamily/Winged helix DNA-binding domain"/>
    <property type="match status" value="2"/>
</dbReference>
<evidence type="ECO:0000313" key="9">
    <source>
        <dbReference type="Proteomes" id="UP000001064"/>
    </source>
</evidence>
<evidence type="ECO:0000256" key="5">
    <source>
        <dbReference type="ARBA" id="ARBA00023054"/>
    </source>
</evidence>
<dbReference type="GO" id="GO:0005524">
    <property type="term" value="F:ATP binding"/>
    <property type="evidence" value="ECO:0007669"/>
    <property type="project" value="UniProtKB-KW"/>
</dbReference>
<dbReference type="InterPro" id="IPR011545">
    <property type="entry name" value="DEAD/DEAH_box_helicase_dom"/>
</dbReference>
<keyword evidence="2" id="KW-0378">Hydrolase</keyword>
<keyword evidence="5" id="KW-0175">Coiled coil</keyword>
<dbReference type="InterPro" id="IPR014001">
    <property type="entry name" value="Helicase_ATP-bd"/>
</dbReference>
<dbReference type="PIRSF" id="PIRSF039073">
    <property type="entry name" value="BRR2"/>
    <property type="match status" value="1"/>
</dbReference>
<evidence type="ECO:0000259" key="7">
    <source>
        <dbReference type="PROSITE" id="PS51194"/>
    </source>
</evidence>
<dbReference type="CDD" id="cd18795">
    <property type="entry name" value="SF2_C_Ski2"/>
    <property type="match status" value="2"/>
</dbReference>
<dbReference type="SUPFAM" id="SSF52540">
    <property type="entry name" value="P-loop containing nucleoside triphosphate hydrolases"/>
    <property type="match status" value="3"/>
</dbReference>
<dbReference type="FunFam" id="3.40.50.300:FF:000102">
    <property type="entry name" value="RNA helicase, activating signal cointegrator 1"/>
    <property type="match status" value="1"/>
</dbReference>
<dbReference type="STRING" id="5786.F0ZZ16"/>
<dbReference type="InterPro" id="IPR050474">
    <property type="entry name" value="Hel308_SKI2-like"/>
</dbReference>
<dbReference type="InterPro" id="IPR036390">
    <property type="entry name" value="WH_DNA-bd_sf"/>
</dbReference>
<dbReference type="InterPro" id="IPR057842">
    <property type="entry name" value="WH_MER3"/>
</dbReference>
<evidence type="ECO:0000256" key="2">
    <source>
        <dbReference type="ARBA" id="ARBA00022801"/>
    </source>
</evidence>
<dbReference type="InterPro" id="IPR036388">
    <property type="entry name" value="WH-like_DNA-bd_sf"/>
</dbReference>
<feature type="domain" description="Helicase ATP-binding" evidence="6">
    <location>
        <begin position="481"/>
        <end position="664"/>
    </location>
</feature>
<evidence type="ECO:0000313" key="8">
    <source>
        <dbReference type="EMBL" id="EGC30813.1"/>
    </source>
</evidence>
<dbReference type="SMART" id="SM00973">
    <property type="entry name" value="Sec63"/>
    <property type="match status" value="2"/>
</dbReference>
<evidence type="ECO:0000256" key="1">
    <source>
        <dbReference type="ARBA" id="ARBA00022741"/>
    </source>
</evidence>
<dbReference type="CDD" id="cd18022">
    <property type="entry name" value="DEXHc_ASCC3_2"/>
    <property type="match status" value="1"/>
</dbReference>
<dbReference type="Pfam" id="PF23445">
    <property type="entry name" value="WHD_SNRNP200"/>
    <property type="match status" value="2"/>
</dbReference>
<dbReference type="PANTHER" id="PTHR47961:SF13">
    <property type="entry name" value="ACTIVATING SIGNAL COINTEGRATOR 1 COMPLEX SUBUNIT 3"/>
    <property type="match status" value="1"/>
</dbReference>
<evidence type="ECO:0000259" key="6">
    <source>
        <dbReference type="PROSITE" id="PS51192"/>
    </source>
</evidence>
<dbReference type="GO" id="GO:0003676">
    <property type="term" value="F:nucleic acid binding"/>
    <property type="evidence" value="ECO:0007669"/>
    <property type="project" value="InterPro"/>
</dbReference>
<dbReference type="Gene3D" id="3.40.50.300">
    <property type="entry name" value="P-loop containing nucleotide triphosphate hydrolases"/>
    <property type="match status" value="4"/>
</dbReference>
<dbReference type="SUPFAM" id="SSF46785">
    <property type="entry name" value="Winged helix' DNA-binding domain"/>
    <property type="match status" value="2"/>
</dbReference>
<dbReference type="Pfam" id="PF02889">
    <property type="entry name" value="Sec63"/>
    <property type="match status" value="2"/>
</dbReference>